<evidence type="ECO:0000259" key="7">
    <source>
        <dbReference type="Pfam" id="PF00205"/>
    </source>
</evidence>
<comment type="cofactor">
    <cofactor evidence="1">
        <name>Mg(2+)</name>
        <dbReference type="ChEBI" id="CHEBI:18420"/>
    </cofactor>
</comment>
<dbReference type="InterPro" id="IPR012000">
    <property type="entry name" value="Thiamin_PyroP_enz_cen_dom"/>
</dbReference>
<dbReference type="CDD" id="cd02004">
    <property type="entry name" value="TPP_BZL_OCoD_HPCL"/>
    <property type="match status" value="1"/>
</dbReference>
<dbReference type="GO" id="GO:0050660">
    <property type="term" value="F:flavin adenine dinucleotide binding"/>
    <property type="evidence" value="ECO:0007669"/>
    <property type="project" value="TreeGrafter"/>
</dbReference>
<dbReference type="GO" id="GO:0005948">
    <property type="term" value="C:acetolactate synthase complex"/>
    <property type="evidence" value="ECO:0007669"/>
    <property type="project" value="TreeGrafter"/>
</dbReference>
<gene>
    <name evidence="10" type="ORF">DJ019_14335</name>
</gene>
<evidence type="ECO:0000256" key="4">
    <source>
        <dbReference type="ARBA" id="ARBA00022723"/>
    </source>
</evidence>
<protein>
    <submittedName>
        <fullName evidence="10">Thiamine pyrophosphate-binding protein</fullName>
    </submittedName>
</protein>
<comment type="similarity">
    <text evidence="3 6">Belongs to the TPP enzyme family.</text>
</comment>
<dbReference type="PROSITE" id="PS00187">
    <property type="entry name" value="TPP_ENZYMES"/>
    <property type="match status" value="1"/>
</dbReference>
<evidence type="ECO:0000259" key="9">
    <source>
        <dbReference type="Pfam" id="PF02776"/>
    </source>
</evidence>
<dbReference type="SUPFAM" id="SSF52518">
    <property type="entry name" value="Thiamin diphosphate-binding fold (THDP-binding)"/>
    <property type="match status" value="2"/>
</dbReference>
<keyword evidence="5 6" id="KW-0786">Thiamine pyrophosphate</keyword>
<dbReference type="Pfam" id="PF02776">
    <property type="entry name" value="TPP_enzyme_N"/>
    <property type="match status" value="1"/>
</dbReference>
<evidence type="ECO:0000256" key="5">
    <source>
        <dbReference type="ARBA" id="ARBA00023052"/>
    </source>
</evidence>
<feature type="domain" description="Thiamine pyrophosphate enzyme N-terminal TPP-binding" evidence="9">
    <location>
        <begin position="9"/>
        <end position="125"/>
    </location>
</feature>
<dbReference type="CDD" id="cd07035">
    <property type="entry name" value="TPP_PYR_POX_like"/>
    <property type="match status" value="1"/>
</dbReference>
<evidence type="ECO:0000256" key="2">
    <source>
        <dbReference type="ARBA" id="ARBA00001964"/>
    </source>
</evidence>
<name>A0A328BEQ4_9CAUL</name>
<dbReference type="Pfam" id="PF00205">
    <property type="entry name" value="TPP_enzyme_M"/>
    <property type="match status" value="1"/>
</dbReference>
<dbReference type="InterPro" id="IPR011766">
    <property type="entry name" value="TPP_enzyme_TPP-bd"/>
</dbReference>
<evidence type="ECO:0000256" key="3">
    <source>
        <dbReference type="ARBA" id="ARBA00007812"/>
    </source>
</evidence>
<dbReference type="PANTHER" id="PTHR18968:SF166">
    <property type="entry name" value="2-HYDROXYACYL-COA LYASE 2"/>
    <property type="match status" value="1"/>
</dbReference>
<dbReference type="InterPro" id="IPR029061">
    <property type="entry name" value="THDP-binding"/>
</dbReference>
<keyword evidence="11" id="KW-1185">Reference proteome</keyword>
<dbReference type="GO" id="GO:0009097">
    <property type="term" value="P:isoleucine biosynthetic process"/>
    <property type="evidence" value="ECO:0007669"/>
    <property type="project" value="TreeGrafter"/>
</dbReference>
<dbReference type="Proteomes" id="UP000249524">
    <property type="component" value="Unassembled WGS sequence"/>
</dbReference>
<dbReference type="AlphaFoldDB" id="A0A328BEQ4"/>
<dbReference type="PANTHER" id="PTHR18968">
    <property type="entry name" value="THIAMINE PYROPHOSPHATE ENZYMES"/>
    <property type="match status" value="1"/>
</dbReference>
<dbReference type="InterPro" id="IPR000399">
    <property type="entry name" value="TPP-bd_CS"/>
</dbReference>
<dbReference type="GO" id="GO:0003984">
    <property type="term" value="F:acetolactate synthase activity"/>
    <property type="evidence" value="ECO:0007669"/>
    <property type="project" value="TreeGrafter"/>
</dbReference>
<dbReference type="GO" id="GO:0030976">
    <property type="term" value="F:thiamine pyrophosphate binding"/>
    <property type="evidence" value="ECO:0007669"/>
    <property type="project" value="InterPro"/>
</dbReference>
<evidence type="ECO:0000256" key="1">
    <source>
        <dbReference type="ARBA" id="ARBA00001946"/>
    </source>
</evidence>
<dbReference type="Gene3D" id="3.40.50.970">
    <property type="match status" value="2"/>
</dbReference>
<feature type="domain" description="Thiamine pyrophosphate enzyme central" evidence="7">
    <location>
        <begin position="199"/>
        <end position="333"/>
    </location>
</feature>
<evidence type="ECO:0000313" key="11">
    <source>
        <dbReference type="Proteomes" id="UP000249524"/>
    </source>
</evidence>
<dbReference type="GO" id="GO:0009099">
    <property type="term" value="P:L-valine biosynthetic process"/>
    <property type="evidence" value="ECO:0007669"/>
    <property type="project" value="TreeGrafter"/>
</dbReference>
<reference evidence="10 11" key="1">
    <citation type="submission" date="2018-05" db="EMBL/GenBank/DDBJ databases">
        <authorList>
            <person name="Lanie J.A."/>
            <person name="Ng W.-L."/>
            <person name="Kazmierczak K.M."/>
            <person name="Andrzejewski T.M."/>
            <person name="Davidsen T.M."/>
            <person name="Wayne K.J."/>
            <person name="Tettelin H."/>
            <person name="Glass J.I."/>
            <person name="Rusch D."/>
            <person name="Podicherti R."/>
            <person name="Tsui H.-C.T."/>
            <person name="Winkler M.E."/>
        </authorList>
    </citation>
    <scope>NUCLEOTIDE SEQUENCE [LARGE SCALE GENOMIC DNA]</scope>
    <source>
        <strain evidence="10 11">BUT-10</strain>
    </source>
</reference>
<proteinExistence type="inferred from homology"/>
<organism evidence="10 11">
    <name type="scientific">Phenylobacterium kunshanense</name>
    <dbReference type="NCBI Taxonomy" id="1445034"/>
    <lineage>
        <taxon>Bacteria</taxon>
        <taxon>Pseudomonadati</taxon>
        <taxon>Pseudomonadota</taxon>
        <taxon>Alphaproteobacteria</taxon>
        <taxon>Caulobacterales</taxon>
        <taxon>Caulobacteraceae</taxon>
        <taxon>Phenylobacterium</taxon>
    </lineage>
</organism>
<dbReference type="InterPro" id="IPR012001">
    <property type="entry name" value="Thiamin_PyroP_enz_TPP-bd_dom"/>
</dbReference>
<dbReference type="InterPro" id="IPR029035">
    <property type="entry name" value="DHS-like_NAD/FAD-binding_dom"/>
</dbReference>
<sequence>METSQTRVTGGELVARTLKAAGVTRVFALHGGHHEALFKGCVDHDIAITDFRHEAAAGHAADAYARTTGRLGVCIITAGPGYANATAAIANAHLDGSPVLFIIGAPPLREVETNPLQGGIDQIAMARPVSKWALSIPATERIPDLTAMAIRRAVTGRPGPVVLELPIDILHQSVPLSQATPPAGVNVRPRPAPAPSETQALVDLLAAAQRPVIIAGLEAANDATATAIRPLVERLRIPVFVKSQAAGLLPPGHPLDGGAASGLGVLPMLGLPRPDLVILLGARMGLLLGGRSGAIVPHDARVAQVALDAGEIGRIRDVDLAIAAAAAETLSALDTATAGFAGQDWSGWAAQATSVRAAMAAMVPPPSETGKIHPAHAAAAVAQAAGTEAVFVLDGGEAASWAGGAVRVDAPARVLSHGYLGCLGIGPGFAIGAQLAHPDRRLVQVTGDGAMGFHVQEFDTMVRHRLPIVTVVLNNEVWGMSIHGQQLMYGANYNVITQIAGTHYADIAAAFGCHAERVTTLAGVGPAMERALSAGRPALVEIMVDADIVHPVTVSMLGQVAEGSRDVMIPYYENIPQAAV</sequence>
<comment type="caution">
    <text evidence="10">The sequence shown here is derived from an EMBL/GenBank/DDBJ whole genome shotgun (WGS) entry which is preliminary data.</text>
</comment>
<feature type="domain" description="Thiamine pyrophosphate enzyme TPP-binding" evidence="8">
    <location>
        <begin position="394"/>
        <end position="542"/>
    </location>
</feature>
<keyword evidence="4" id="KW-0479">Metal-binding</keyword>
<evidence type="ECO:0000313" key="10">
    <source>
        <dbReference type="EMBL" id="RAK64346.1"/>
    </source>
</evidence>
<dbReference type="RefSeq" id="WP_111276733.1">
    <property type="nucleotide sequence ID" value="NZ_QFYS01000006.1"/>
</dbReference>
<dbReference type="GO" id="GO:0000287">
    <property type="term" value="F:magnesium ion binding"/>
    <property type="evidence" value="ECO:0007669"/>
    <property type="project" value="InterPro"/>
</dbReference>
<dbReference type="SUPFAM" id="SSF52467">
    <property type="entry name" value="DHS-like NAD/FAD-binding domain"/>
    <property type="match status" value="1"/>
</dbReference>
<dbReference type="InterPro" id="IPR045229">
    <property type="entry name" value="TPP_enz"/>
</dbReference>
<comment type="cofactor">
    <cofactor evidence="2">
        <name>thiamine diphosphate</name>
        <dbReference type="ChEBI" id="CHEBI:58937"/>
    </cofactor>
</comment>
<evidence type="ECO:0000259" key="8">
    <source>
        <dbReference type="Pfam" id="PF02775"/>
    </source>
</evidence>
<accession>A0A328BEQ4</accession>
<dbReference type="Gene3D" id="3.40.50.1220">
    <property type="entry name" value="TPP-binding domain"/>
    <property type="match status" value="1"/>
</dbReference>
<dbReference type="FunFam" id="3.40.50.970:FF:000007">
    <property type="entry name" value="Acetolactate synthase"/>
    <property type="match status" value="1"/>
</dbReference>
<dbReference type="EMBL" id="QFYS01000006">
    <property type="protein sequence ID" value="RAK64346.1"/>
    <property type="molecule type" value="Genomic_DNA"/>
</dbReference>
<dbReference type="OrthoDB" id="4494979at2"/>
<evidence type="ECO:0000256" key="6">
    <source>
        <dbReference type="RuleBase" id="RU362132"/>
    </source>
</evidence>
<dbReference type="Pfam" id="PF02775">
    <property type="entry name" value="TPP_enzyme_C"/>
    <property type="match status" value="1"/>
</dbReference>